<protein>
    <recommendedName>
        <fullName evidence="2">histidine kinase</fullName>
        <ecNumber evidence="2">2.7.13.3</ecNumber>
    </recommendedName>
</protein>
<dbReference type="PANTHER" id="PTHR43642">
    <property type="entry name" value="HYBRID SIGNAL TRANSDUCTION HISTIDINE KINASE G"/>
    <property type="match status" value="1"/>
</dbReference>
<keyword evidence="6" id="KW-0175">Coiled coil</keyword>
<feature type="domain" description="Protein kinase" evidence="7">
    <location>
        <begin position="10"/>
        <end position="289"/>
    </location>
</feature>
<dbReference type="SUPFAM" id="SSF55874">
    <property type="entry name" value="ATPase domain of HSP90 chaperone/DNA topoisomerase II/histidine kinase"/>
    <property type="match status" value="1"/>
</dbReference>
<evidence type="ECO:0000256" key="4">
    <source>
        <dbReference type="ARBA" id="ARBA00022777"/>
    </source>
</evidence>
<dbReference type="PRINTS" id="PR00344">
    <property type="entry name" value="BCTRLSENSOR"/>
</dbReference>
<dbReference type="SMART" id="SM00065">
    <property type="entry name" value="GAF"/>
    <property type="match status" value="1"/>
</dbReference>
<sequence length="1815" mass="205218">MRIYLEIPGYWIGETIYESSSTIVYRGKIEADSTPVVIKIMRNQYPQFHQLVQFCNQYTITKNLDIPGIVQPYSLEPYGNRYALIMEDFGGISLKEEISKWQNLDLKTQGNHNTDILREFFPIALQLVTTLDQVHKCRVIHKDIKPANILINPHSREVKLVDFSIASLLPRETQELYNPHILEGTLAYLSPEQTGRMNRGIDYRSDFYSLGITFYEILTGHLPFESDDPMELVHCHIAKQPPAIHELNSDIPQVVSDIVSKLMAKNSEERYQSALGLKYDLERCLHLWEETHQIPHFDLGEQDISERFMISEKLYGREIEVNKLLAAFERISLGSSELIMVVGFSGIGKTVVVNEIHKPIARQRGYFIKGKFEQFQRNIPFLGFVQAFKDLMAQLLSETDTQLQQWKSLIMAALGEQGQVIIEVIPELEQIIGKQPSIPKLSGNLAQNRFNLLFQKFIRVFTNPDHPLIIFLDDLQWADSASLKLMQLLMAETNNGYLLLIGAYRDNEVNSIHPLVLTLDEIYKSGTVVNIISLPPLSKSHLSHLVADTFSCSLDLAAPLTELVYQKTQGNPFFTNQFIKSLYEDGWINFNRENACWQCDISEIKALSLTDDILDFMAAKLQKLPTESQKILQLAACIGNSFDLATLAVVYEKSQTETAINLWKALQESLILPLTDVYKFFQGDEYIQLPTAPKSIGYRFLHDRVQQAAYALIPDDQKQKTHLKIGKLLLNNLSELAGDDQIFEIVNQLNIGANLITEVVDKNKLIQLNIMAGSKAKISTAYASAVEYFTHGINLLGEDGWNNDYNSTFALYKELAESEFLNGDFEKSLVLIDKILLKAKSPCDQGEIYELLIVEYIVKAQLLEAIETGIKALRLLDVEIDLPDLDAAVQKELAAAKENIGDRQISTLIDLPEMVDMKQRLVVRLLVALVPPSYISSNFNLYMLVSLKAMNLSIQYGNLAESAMGYSGYGLILGTFMGDYQSGYEFGLLGVKLSQKFNYLAQVSQTSFVLASFIQFWAKPIKGITLLHDQGYEAGLNSGELQYAGYHISGKTCNQLFQGTQLDIILEYILQYLPFIINTKNQSADYNLKGVRFFILELLSTTAEMEEVSIYDLPKNQFIEECIASKSFFGLGIYYVLQMQLSCINGNFQQGLKDALAASEIINSIAGHTTYSEYNFYYSLILLNLYDEANQDEKNEYEKQVITNQKQLKIWADNCPENFLNKYCLVEAELSRVNRKTLAAVDLYDHAIELSATNGFIHNQALANELTARFYLDWGKNRIAEEYMLQAYYGYIRWGAKAKVEDLKRQYRQLLEPIFSQNPKLLAKDETIVALSQSSNSESSSVNASFTLDLETVLKVSQTLSNEIQLQNLLATLMQVMIANAGAEKCVLMLLDQQELMIEAIANSTQTPIVLQSIPVEDSLELPLSLINMVKRRQESAIITNASVHPSLLADPYIVEQQPKSLLCTPILHQGKLLGILYLENNLTTGAFTSDRVEILNLICSQAAISLKNARLYQQSQNYAQQIEKSLQDLQQIQLQLVQSEKMSALGNLVSGIAHEINNPIGFIAGNLEPAVQYVQDLFSLIDLYKQHYPQPVAEITQQIVKIDLEYIRSDLPNLISTMEESVKRMRGISNSLRVFSRSDRDIPVIYNIHDSIDSTLVILKHRLKANDQHPDIQVVKDYDHLPQIRCFAGQINQVFMNLLSNAIDALEEANAGYTFFEIAENPNIITIKTRLSQDKNRVFVRIRDNGVGISAEVREKIFDHLFTTKPVGQGTGLGLAIAWQIVVDKHRGNLEVESTPGEGTEFIITLPINVQEKN</sequence>
<dbReference type="InterPro" id="IPR036890">
    <property type="entry name" value="HATPase_C_sf"/>
</dbReference>
<dbReference type="Gene3D" id="3.40.50.300">
    <property type="entry name" value="P-loop containing nucleotide triphosphate hydrolases"/>
    <property type="match status" value="1"/>
</dbReference>
<dbReference type="Gene3D" id="3.30.565.10">
    <property type="entry name" value="Histidine kinase-like ATPase, C-terminal domain"/>
    <property type="match status" value="1"/>
</dbReference>
<dbReference type="EC" id="2.7.13.3" evidence="2"/>
<evidence type="ECO:0000256" key="3">
    <source>
        <dbReference type="ARBA" id="ARBA00022553"/>
    </source>
</evidence>
<organism evidence="9 10">
    <name type="scientific">Nodularia harveyana UHCC-0300</name>
    <dbReference type="NCBI Taxonomy" id="2974287"/>
    <lineage>
        <taxon>Bacteria</taxon>
        <taxon>Bacillati</taxon>
        <taxon>Cyanobacteriota</taxon>
        <taxon>Cyanophyceae</taxon>
        <taxon>Nostocales</taxon>
        <taxon>Nodulariaceae</taxon>
        <taxon>Nodularia</taxon>
    </lineage>
</organism>
<dbReference type="Gene3D" id="1.10.510.10">
    <property type="entry name" value="Transferase(Phosphotransferase) domain 1"/>
    <property type="match status" value="1"/>
</dbReference>
<dbReference type="SMART" id="SM00220">
    <property type="entry name" value="S_TKc"/>
    <property type="match status" value="1"/>
</dbReference>
<dbReference type="InterPro" id="IPR003594">
    <property type="entry name" value="HATPase_dom"/>
</dbReference>
<evidence type="ECO:0000256" key="6">
    <source>
        <dbReference type="SAM" id="Coils"/>
    </source>
</evidence>
<dbReference type="InterPro" id="IPR008271">
    <property type="entry name" value="Ser/Thr_kinase_AS"/>
</dbReference>
<dbReference type="InterPro" id="IPR029016">
    <property type="entry name" value="GAF-like_dom_sf"/>
</dbReference>
<dbReference type="Proteomes" id="UP001302120">
    <property type="component" value="Unassembled WGS sequence"/>
</dbReference>
<evidence type="ECO:0000256" key="5">
    <source>
        <dbReference type="ARBA" id="ARBA00023012"/>
    </source>
</evidence>
<evidence type="ECO:0000313" key="10">
    <source>
        <dbReference type="Proteomes" id="UP001302120"/>
    </source>
</evidence>
<comment type="catalytic activity">
    <reaction evidence="1">
        <text>ATP + protein L-histidine = ADP + protein N-phospho-L-histidine.</text>
        <dbReference type="EC" id="2.7.13.3"/>
    </reaction>
</comment>
<evidence type="ECO:0000259" key="7">
    <source>
        <dbReference type="PROSITE" id="PS50011"/>
    </source>
</evidence>
<dbReference type="CDD" id="cd00082">
    <property type="entry name" value="HisKA"/>
    <property type="match status" value="1"/>
</dbReference>
<comment type="caution">
    <text evidence="9">The sequence shown here is derived from an EMBL/GenBank/DDBJ whole genome shotgun (WGS) entry which is preliminary data.</text>
</comment>
<keyword evidence="3" id="KW-0597">Phosphoprotein</keyword>
<keyword evidence="4" id="KW-0418">Kinase</keyword>
<dbReference type="SUPFAM" id="SSF47384">
    <property type="entry name" value="Homodimeric domain of signal transducing histidine kinase"/>
    <property type="match status" value="1"/>
</dbReference>
<dbReference type="SMART" id="SM00387">
    <property type="entry name" value="HATPase_c"/>
    <property type="match status" value="1"/>
</dbReference>
<dbReference type="InterPro" id="IPR004358">
    <property type="entry name" value="Sig_transdc_His_kin-like_C"/>
</dbReference>
<evidence type="ECO:0000256" key="1">
    <source>
        <dbReference type="ARBA" id="ARBA00000085"/>
    </source>
</evidence>
<keyword evidence="5" id="KW-0902">Two-component regulatory system</keyword>
<dbReference type="InterPro" id="IPR005467">
    <property type="entry name" value="His_kinase_dom"/>
</dbReference>
<dbReference type="EMBL" id="JAYGHG010000004">
    <property type="protein sequence ID" value="MEA5580494.1"/>
    <property type="molecule type" value="Genomic_DNA"/>
</dbReference>
<dbReference type="PROSITE" id="PS50011">
    <property type="entry name" value="PROTEIN_KINASE_DOM"/>
    <property type="match status" value="1"/>
</dbReference>
<accession>A0ABU5UBG2</accession>
<dbReference type="Pfam" id="PF25503">
    <property type="entry name" value="TPR_CHK1"/>
    <property type="match status" value="1"/>
</dbReference>
<dbReference type="SUPFAM" id="SSF52540">
    <property type="entry name" value="P-loop containing nucleoside triphosphate hydrolases"/>
    <property type="match status" value="1"/>
</dbReference>
<dbReference type="InterPro" id="IPR003661">
    <property type="entry name" value="HisK_dim/P_dom"/>
</dbReference>
<reference evidence="9 10" key="1">
    <citation type="submission" date="2023-12" db="EMBL/GenBank/DDBJ databases">
        <title>Baltic Sea Cyanobacteria.</title>
        <authorList>
            <person name="Delbaje E."/>
            <person name="Fewer D.P."/>
            <person name="Shishido T.K."/>
        </authorList>
    </citation>
    <scope>NUCLEOTIDE SEQUENCE [LARGE SCALE GENOMIC DNA]</scope>
    <source>
        <strain evidence="9 10">UHCC-0300</strain>
    </source>
</reference>
<dbReference type="Pfam" id="PF13191">
    <property type="entry name" value="AAA_16"/>
    <property type="match status" value="1"/>
</dbReference>
<dbReference type="Pfam" id="PF00069">
    <property type="entry name" value="Pkinase"/>
    <property type="match status" value="1"/>
</dbReference>
<feature type="domain" description="Histidine kinase" evidence="8">
    <location>
        <begin position="1552"/>
        <end position="1811"/>
    </location>
</feature>
<keyword evidence="10" id="KW-1185">Reference proteome</keyword>
<dbReference type="Pfam" id="PF01590">
    <property type="entry name" value="GAF"/>
    <property type="match status" value="1"/>
</dbReference>
<gene>
    <name evidence="9" type="ORF">VB620_03950</name>
</gene>
<evidence type="ECO:0000313" key="9">
    <source>
        <dbReference type="EMBL" id="MEA5580494.1"/>
    </source>
</evidence>
<evidence type="ECO:0000256" key="2">
    <source>
        <dbReference type="ARBA" id="ARBA00012438"/>
    </source>
</evidence>
<dbReference type="InterPro" id="IPR000719">
    <property type="entry name" value="Prot_kinase_dom"/>
</dbReference>
<dbReference type="Gene3D" id="3.30.450.40">
    <property type="match status" value="1"/>
</dbReference>
<dbReference type="Pfam" id="PF02518">
    <property type="entry name" value="HATPase_c"/>
    <property type="match status" value="1"/>
</dbReference>
<dbReference type="CDD" id="cd14014">
    <property type="entry name" value="STKc_PknB_like"/>
    <property type="match status" value="1"/>
</dbReference>
<dbReference type="PANTHER" id="PTHR43642:SF1">
    <property type="entry name" value="HYBRID SIGNAL TRANSDUCTION HISTIDINE KINASE G"/>
    <property type="match status" value="1"/>
</dbReference>
<dbReference type="SUPFAM" id="SSF55781">
    <property type="entry name" value="GAF domain-like"/>
    <property type="match status" value="1"/>
</dbReference>
<keyword evidence="4" id="KW-0808">Transferase</keyword>
<evidence type="ECO:0000259" key="8">
    <source>
        <dbReference type="PROSITE" id="PS50109"/>
    </source>
</evidence>
<dbReference type="InterPro" id="IPR041664">
    <property type="entry name" value="AAA_16"/>
</dbReference>
<dbReference type="PROSITE" id="PS00108">
    <property type="entry name" value="PROTEIN_KINASE_ST"/>
    <property type="match status" value="1"/>
</dbReference>
<dbReference type="InterPro" id="IPR027417">
    <property type="entry name" value="P-loop_NTPase"/>
</dbReference>
<name>A0ABU5UBG2_9CYAN</name>
<dbReference type="InterPro" id="IPR011009">
    <property type="entry name" value="Kinase-like_dom_sf"/>
</dbReference>
<feature type="coiled-coil region" evidence="6">
    <location>
        <begin position="1513"/>
        <end position="1543"/>
    </location>
</feature>
<dbReference type="RefSeq" id="WP_323194843.1">
    <property type="nucleotide sequence ID" value="NZ_JAYGHG010000004.1"/>
</dbReference>
<dbReference type="Gene3D" id="1.10.287.130">
    <property type="match status" value="1"/>
</dbReference>
<proteinExistence type="predicted"/>
<dbReference type="InterPro" id="IPR003018">
    <property type="entry name" value="GAF"/>
</dbReference>
<dbReference type="PROSITE" id="PS50109">
    <property type="entry name" value="HIS_KIN"/>
    <property type="match status" value="1"/>
</dbReference>
<dbReference type="InterPro" id="IPR036097">
    <property type="entry name" value="HisK_dim/P_sf"/>
</dbReference>
<dbReference type="InterPro" id="IPR053159">
    <property type="entry name" value="Hybrid_Histidine_Kinase"/>
</dbReference>
<dbReference type="SUPFAM" id="SSF56112">
    <property type="entry name" value="Protein kinase-like (PK-like)"/>
    <property type="match status" value="1"/>
</dbReference>